<dbReference type="Proteomes" id="UP000317691">
    <property type="component" value="Unassembled WGS sequence"/>
</dbReference>
<proteinExistence type="predicted"/>
<accession>A0A538TU80</accession>
<evidence type="ECO:0000259" key="2">
    <source>
        <dbReference type="PROSITE" id="PS50011"/>
    </source>
</evidence>
<dbReference type="GO" id="GO:0005524">
    <property type="term" value="F:ATP binding"/>
    <property type="evidence" value="ECO:0007669"/>
    <property type="project" value="InterPro"/>
</dbReference>
<dbReference type="SUPFAM" id="SSF56112">
    <property type="entry name" value="Protein kinase-like (PK-like)"/>
    <property type="match status" value="1"/>
</dbReference>
<name>A0A538TU80_UNCEI</name>
<reference evidence="3 4" key="1">
    <citation type="journal article" date="2019" name="Nat. Microbiol.">
        <title>Mediterranean grassland soil C-N compound turnover is dependent on rainfall and depth, and is mediated by genomically divergent microorganisms.</title>
        <authorList>
            <person name="Diamond S."/>
            <person name="Andeer P.F."/>
            <person name="Li Z."/>
            <person name="Crits-Christoph A."/>
            <person name="Burstein D."/>
            <person name="Anantharaman K."/>
            <person name="Lane K.R."/>
            <person name="Thomas B.C."/>
            <person name="Pan C."/>
            <person name="Northen T.R."/>
            <person name="Banfield J.F."/>
        </authorList>
    </citation>
    <scope>NUCLEOTIDE SEQUENCE [LARGE SCALE GENOMIC DNA]</scope>
    <source>
        <strain evidence="3">WS_9</strain>
    </source>
</reference>
<feature type="non-terminal residue" evidence="3">
    <location>
        <position position="80"/>
    </location>
</feature>
<dbReference type="EMBL" id="VBOZ01000003">
    <property type="protein sequence ID" value="TMQ67180.1"/>
    <property type="molecule type" value="Genomic_DNA"/>
</dbReference>
<dbReference type="InterPro" id="IPR011009">
    <property type="entry name" value="Kinase-like_dom_sf"/>
</dbReference>
<dbReference type="PROSITE" id="PS50011">
    <property type="entry name" value="PROTEIN_KINASE_DOM"/>
    <property type="match status" value="1"/>
</dbReference>
<organism evidence="3 4">
    <name type="scientific">Eiseniibacteriota bacterium</name>
    <dbReference type="NCBI Taxonomy" id="2212470"/>
    <lineage>
        <taxon>Bacteria</taxon>
        <taxon>Candidatus Eiseniibacteriota</taxon>
    </lineage>
</organism>
<dbReference type="Gene3D" id="3.30.200.20">
    <property type="entry name" value="Phosphorylase Kinase, domain 1"/>
    <property type="match status" value="1"/>
</dbReference>
<protein>
    <recommendedName>
        <fullName evidence="2">Protein kinase domain-containing protein</fullName>
    </recommendedName>
</protein>
<dbReference type="InterPro" id="IPR000719">
    <property type="entry name" value="Prot_kinase_dom"/>
</dbReference>
<evidence type="ECO:0000256" key="1">
    <source>
        <dbReference type="SAM" id="MobiDB-lite"/>
    </source>
</evidence>
<dbReference type="GO" id="GO:0004672">
    <property type="term" value="F:protein kinase activity"/>
    <property type="evidence" value="ECO:0007669"/>
    <property type="project" value="InterPro"/>
</dbReference>
<gene>
    <name evidence="3" type="ORF">E6K79_00655</name>
</gene>
<comment type="caution">
    <text evidence="3">The sequence shown here is derived from an EMBL/GenBank/DDBJ whole genome shotgun (WGS) entry which is preliminary data.</text>
</comment>
<evidence type="ECO:0000313" key="3">
    <source>
        <dbReference type="EMBL" id="TMQ67180.1"/>
    </source>
</evidence>
<feature type="domain" description="Protein kinase" evidence="2">
    <location>
        <begin position="36"/>
        <end position="80"/>
    </location>
</feature>
<feature type="region of interest" description="Disordered" evidence="1">
    <location>
        <begin position="1"/>
        <end position="26"/>
    </location>
</feature>
<evidence type="ECO:0000313" key="4">
    <source>
        <dbReference type="Proteomes" id="UP000317691"/>
    </source>
</evidence>
<sequence length="80" mass="8640">MSPDRDDAGPTEATPSSAPSHEHGRFLPGAVLANRYRIVALAGQGGMGEVYRADDLKIGQPVALKFLPADLERDPDRLQR</sequence>
<dbReference type="AlphaFoldDB" id="A0A538TU80"/>